<dbReference type="PROSITE" id="PS50053">
    <property type="entry name" value="UBIQUITIN_2"/>
    <property type="match status" value="1"/>
</dbReference>
<dbReference type="EMBL" id="BT023040">
    <property type="protein sequence ID" value="AAY55456.1"/>
    <property type="molecule type" value="mRNA"/>
</dbReference>
<dbReference type="SMART" id="SM00213">
    <property type="entry name" value="UBQ"/>
    <property type="match status" value="1"/>
</dbReference>
<reference evidence="2" key="13">
    <citation type="journal article" date="2015" name="Genome Res.">
        <title>The Release 6 reference sequence of the Drosophila melanogaster genome.</title>
        <authorList>
            <person name="Hoskins R.A."/>
            <person name="Carlson J.W."/>
            <person name="Wan K.H."/>
            <person name="Park S."/>
            <person name="Mendez I."/>
            <person name="Galle S.E."/>
            <person name="Booth B.W."/>
            <person name="Pfeiffer B.D."/>
            <person name="George R.A."/>
            <person name="Svirskas R."/>
            <person name="Krzywinski M."/>
            <person name="Schein J."/>
            <person name="Accardo M.C."/>
            <person name="Damia E."/>
            <person name="Messina G."/>
            <person name="Mendez-Lago M."/>
            <person name="de Pablos B."/>
            <person name="Demakova O.V."/>
            <person name="Andreyeva E.N."/>
            <person name="Boldyreva L.V."/>
            <person name="Marra M."/>
            <person name="Carvalho A.B."/>
            <person name="Dimitri P."/>
            <person name="Villasante A."/>
            <person name="Zhimulev I.F."/>
            <person name="Rubin G.M."/>
            <person name="Karpen G.H."/>
            <person name="Celniker S.E."/>
        </authorList>
    </citation>
    <scope>NUCLEOTIDE SEQUENCE</scope>
</reference>
<dbReference type="EMBL" id="AE014298">
    <property type="protein sequence ID" value="AAF48269.1"/>
    <property type="molecule type" value="Genomic_DNA"/>
</dbReference>
<dbReference type="ExpressionAtlas" id="Q9VYD4">
    <property type="expression patterns" value="baseline and differential"/>
</dbReference>
<keyword evidence="7" id="KW-1185">Reference proteome</keyword>
<dbReference type="GO" id="GO:0005737">
    <property type="term" value="C:cytoplasm"/>
    <property type="evidence" value="ECO:0000318"/>
    <property type="project" value="GO_Central"/>
</dbReference>
<dbReference type="PaxDb" id="7227-FBpp0073619"/>
<dbReference type="EMBL" id="KX531996">
    <property type="protein sequence ID" value="ANY27806.1"/>
    <property type="molecule type" value="mRNA"/>
</dbReference>
<dbReference type="SMR" id="Q9VYD4"/>
<dbReference type="KEGG" id="dme:Dmel_CG12725"/>
<reference evidence="2" key="15">
    <citation type="submission" date="2023-12" db="EMBL/GenBank/DDBJ databases">
        <authorList>
            <consortium name="FlyBase"/>
        </authorList>
    </citation>
    <scope>NUCLEOTIDE SEQUENCE</scope>
</reference>
<dbReference type="EMBL" id="BT022932">
    <property type="protein sequence ID" value="AAY55348.1"/>
    <property type="molecule type" value="mRNA"/>
</dbReference>
<reference evidence="7" key="2">
    <citation type="journal article" date="2002" name="Genome Biol.">
        <title>Finishing a whole-genome shotgun: release 3 of the Drosophila melanogaster euchromatic genome sequence.</title>
        <authorList>
            <person name="Celniker S.E."/>
            <person name="Wheeler D.A."/>
            <person name="Kronmiller B."/>
            <person name="Carlson J.W."/>
            <person name="Halpern A."/>
            <person name="Patel S."/>
            <person name="Adams M."/>
            <person name="Champe M."/>
            <person name="Dugan S.P."/>
            <person name="Frise E."/>
            <person name="Hodgson A."/>
            <person name="George R.A."/>
            <person name="Hoskins R.A."/>
            <person name="Laverty T."/>
            <person name="Muzny D.M."/>
            <person name="Nelson C.R."/>
            <person name="Pacleb J.M."/>
            <person name="Park S."/>
            <person name="Pfeiffer B.D."/>
            <person name="Richards S."/>
            <person name="Sodergren E.J."/>
            <person name="Svirskas R."/>
            <person name="Tabor P.E."/>
            <person name="Wan K."/>
            <person name="Stapleton M."/>
            <person name="Sutton G.G."/>
            <person name="Venter C."/>
            <person name="Weinstock G."/>
            <person name="Scherer S.E."/>
            <person name="Myers E.W."/>
            <person name="Gibbs R.A."/>
            <person name="Rubin G.M."/>
        </authorList>
    </citation>
    <scope>NUCLEOTIDE SEQUENCE [LARGE SCALE GENOMIC DNA]</scope>
    <source>
        <strain evidence="7">Berkeley</strain>
    </source>
</reference>
<dbReference type="GO" id="GO:0016567">
    <property type="term" value="P:protein ubiquitination"/>
    <property type="evidence" value="ECO:0000318"/>
    <property type="project" value="GO_Central"/>
</dbReference>
<reference evidence="7" key="4">
    <citation type="journal article" date="2002" name="Genome Biol.">
        <title>The transposable elements of the Drosophila melanogaster euchromatin: a genomics perspective.</title>
        <authorList>
            <person name="Kaminker J.S."/>
            <person name="Bergman C.M."/>
            <person name="Kronmiller B."/>
            <person name="Carlson J."/>
            <person name="Svirskas R."/>
            <person name="Patel S."/>
            <person name="Frise E."/>
            <person name="Wheeler D.A."/>
            <person name="Lewis S.E."/>
            <person name="Rubin G.M."/>
            <person name="Ashburner M."/>
            <person name="Celniker S.E."/>
        </authorList>
    </citation>
    <scope>NUCLEOTIDE SEQUENCE [LARGE SCALE GENOMIC DNA]</scope>
    <source>
        <strain evidence="7">Berkeley</strain>
    </source>
</reference>
<dbReference type="GeneID" id="32298"/>
<evidence type="ECO:0000313" key="5">
    <source>
        <dbReference type="EMBL" id="ANY27806.1"/>
    </source>
</evidence>
<reference evidence="2 7" key="6">
    <citation type="journal article" date="2005" name="PLoS Comput. Biol.">
        <title>Combined evidence annotation of transposable elements in genome sequences.</title>
        <authorList>
            <person name="Quesneville H."/>
            <person name="Bergman C.M."/>
            <person name="Andrieu O."/>
            <person name="Autard D."/>
            <person name="Nouaud D."/>
            <person name="Ashburner M."/>
            <person name="Anxolabehere D."/>
        </authorList>
    </citation>
    <scope>NUCLEOTIDE SEQUENCE [LARGE SCALE GENOMIC DNA]</scope>
    <source>
        <strain evidence="7">Berkeley</strain>
    </source>
</reference>
<dbReference type="AGR" id="FB:FBgn0030483"/>
<reference evidence="2 7" key="9">
    <citation type="journal article" date="2007" name="Science">
        <title>The Release 5.1 annotation of Drosophila melanogaster heterochromatin.</title>
        <authorList>
            <person name="Smith C.D."/>
            <person name="Shu S."/>
            <person name="Mungall C.J."/>
            <person name="Karpen G.H."/>
        </authorList>
    </citation>
    <scope>NUCLEOTIDE SEQUENCE [LARGE SCALE GENOMIC DNA]</scope>
    <source>
        <strain evidence="7">Berkeley</strain>
    </source>
</reference>
<proteinExistence type="evidence at transcript level"/>
<dbReference type="Proteomes" id="UP000000803">
    <property type="component" value="Chromosome X"/>
</dbReference>
<reference evidence="2" key="8">
    <citation type="submission" date="2006-08" db="EMBL/GenBank/DDBJ databases">
        <authorList>
            <person name="Celniker S."/>
            <person name="Carlson J."/>
            <person name="Wan K."/>
            <person name="Frise E."/>
            <person name="Hoskins R."/>
            <person name="Park S."/>
            <person name="Svirskas R."/>
            <person name="Rubin G."/>
        </authorList>
    </citation>
    <scope>NUCLEOTIDE SEQUENCE</scope>
</reference>
<dbReference type="OrthoDB" id="267397at2759"/>
<evidence type="ECO:0000259" key="1">
    <source>
        <dbReference type="PROSITE" id="PS50053"/>
    </source>
</evidence>
<dbReference type="AlphaFoldDB" id="Q9VYD4"/>
<dbReference type="UCSC" id="CG12725-RA">
    <property type="organism name" value="d. melanogaster"/>
</dbReference>
<organism evidence="2 7">
    <name type="scientific">Drosophila melanogaster</name>
    <name type="common">Fruit fly</name>
    <dbReference type="NCBI Taxonomy" id="7227"/>
    <lineage>
        <taxon>Eukaryota</taxon>
        <taxon>Metazoa</taxon>
        <taxon>Ecdysozoa</taxon>
        <taxon>Arthropoda</taxon>
        <taxon>Hexapoda</taxon>
        <taxon>Insecta</taxon>
        <taxon>Pterygota</taxon>
        <taxon>Neoptera</taxon>
        <taxon>Endopterygota</taxon>
        <taxon>Diptera</taxon>
        <taxon>Brachycera</taxon>
        <taxon>Muscomorpha</taxon>
        <taxon>Ephydroidea</taxon>
        <taxon>Drosophilidae</taxon>
        <taxon>Drosophila</taxon>
        <taxon>Sophophora</taxon>
    </lineage>
</organism>
<dbReference type="DNASU" id="32298"/>
<dbReference type="GO" id="GO:0031625">
    <property type="term" value="F:ubiquitin protein ligase binding"/>
    <property type="evidence" value="ECO:0000318"/>
    <property type="project" value="GO_Central"/>
</dbReference>
<dbReference type="GO" id="GO:0005634">
    <property type="term" value="C:nucleus"/>
    <property type="evidence" value="ECO:0000318"/>
    <property type="project" value="GO_Central"/>
</dbReference>
<evidence type="ECO:0000313" key="7">
    <source>
        <dbReference type="Proteomes" id="UP000000803"/>
    </source>
</evidence>
<dbReference type="IntAct" id="Q9VYD4">
    <property type="interactions" value="4"/>
</dbReference>
<dbReference type="Gene3D" id="3.10.20.90">
    <property type="entry name" value="Phosphatidylinositol 3-kinase Catalytic Subunit, Chain A, domain 1"/>
    <property type="match status" value="1"/>
</dbReference>
<protein>
    <submittedName>
        <fullName evidence="5">GEO12007p1</fullName>
    </submittedName>
    <submittedName>
        <fullName evidence="4">IP04025p</fullName>
    </submittedName>
    <submittedName>
        <fullName evidence="3">IP04325p</fullName>
    </submittedName>
</protein>
<dbReference type="SUPFAM" id="SSF54236">
    <property type="entry name" value="Ubiquitin-like"/>
    <property type="match status" value="1"/>
</dbReference>
<feature type="domain" description="Ubiquitin-like" evidence="1">
    <location>
        <begin position="4"/>
        <end position="63"/>
    </location>
</feature>
<evidence type="ECO:0000313" key="2">
    <source>
        <dbReference type="EMBL" id="AAF48269.1"/>
    </source>
</evidence>
<reference evidence="3" key="7">
    <citation type="submission" date="2005-05" db="EMBL/GenBank/DDBJ databases">
        <authorList>
            <person name="Stapleton M."/>
            <person name="Carlson J."/>
            <person name="Chavez C."/>
            <person name="Frise E."/>
            <person name="George R."/>
            <person name="Pacleb J."/>
            <person name="Park S."/>
            <person name="Wan K."/>
            <person name="Yu C."/>
            <person name="Celniker S."/>
        </authorList>
    </citation>
    <scope>NUCLEOTIDE SEQUENCE</scope>
</reference>
<reference evidence="2 7" key="1">
    <citation type="journal article" date="2000" name="Science">
        <title>The genome sequence of Drosophila melanogaster.</title>
        <authorList>
            <person name="Adams M.D."/>
            <person name="Celniker S.E."/>
            <person name="Holt R.A."/>
            <person name="Evans C.A."/>
            <person name="Gocayne J.D."/>
            <person name="Amanatides P.G."/>
            <person name="Scherer S.E."/>
            <person name="Li P.W."/>
            <person name="Hoskins R.A."/>
            <person name="Galle R.F."/>
            <person name="George R.A."/>
            <person name="Lewis S.E."/>
            <person name="Richards S."/>
            <person name="Ashburner M."/>
            <person name="Henderson S.N."/>
            <person name="Sutton G.G."/>
            <person name="Wortman J.R."/>
            <person name="Yandell M.D."/>
            <person name="Zhang Q."/>
            <person name="Chen L.X."/>
            <person name="Brandon R.C."/>
            <person name="Rogers Y.H."/>
            <person name="Blazej R.G."/>
            <person name="Champe M."/>
            <person name="Pfeiffer B.D."/>
            <person name="Wan K.H."/>
            <person name="Doyle C."/>
            <person name="Baxter E.G."/>
            <person name="Helt G."/>
            <person name="Nelson C.R."/>
            <person name="Gabor G.L."/>
            <person name="Abril J.F."/>
            <person name="Agbayani A."/>
            <person name="An H.J."/>
            <person name="Andrews-Pfannkoch C."/>
            <person name="Baldwin D."/>
            <person name="Ballew R.M."/>
            <person name="Basu A."/>
            <person name="Baxendale J."/>
            <person name="Bayraktaroglu L."/>
            <person name="Beasley E.M."/>
            <person name="Beeson K.Y."/>
            <person name="Benos P.V."/>
            <person name="Berman B.P."/>
            <person name="Bhandari D."/>
            <person name="Bolshakov S."/>
            <person name="Borkova D."/>
            <person name="Botchan M.R."/>
            <person name="Bouck J."/>
            <person name="Brokstein P."/>
            <person name="Brottier P."/>
            <person name="Burtis K.C."/>
            <person name="Busam D.A."/>
            <person name="Butler H."/>
            <person name="Cadieu E."/>
            <person name="Center A."/>
            <person name="Chandra I."/>
            <person name="Cherry J.M."/>
            <person name="Cawley S."/>
            <person name="Dahlke C."/>
            <person name="Davenport L.B."/>
            <person name="Davies P."/>
            <person name="de Pablos B."/>
            <person name="Delcher A."/>
            <person name="Deng Z."/>
            <person name="Mays A.D."/>
            <person name="Dew I."/>
            <person name="Dietz S.M."/>
            <person name="Dodson K."/>
            <person name="Doup L.E."/>
            <person name="Downes M."/>
            <person name="Dugan-Rocha S."/>
            <person name="Dunkov B.C."/>
            <person name="Dunn P."/>
            <person name="Durbin K.J."/>
            <person name="Evangelista C.C."/>
            <person name="Ferraz C."/>
            <person name="Ferriera S."/>
            <person name="Fleischmann W."/>
            <person name="Fosler C."/>
            <person name="Gabrielian A.E."/>
            <person name="Garg N.S."/>
            <person name="Gelbart W.M."/>
            <person name="Glasser K."/>
            <person name="Glodek A."/>
            <person name="Gong F."/>
            <person name="Gorrell J.H."/>
            <person name="Gu Z."/>
            <person name="Guan P."/>
            <person name="Harris M."/>
            <person name="Harris N.L."/>
            <person name="Harvey D."/>
            <person name="Heiman T.J."/>
            <person name="Hernandez J.R."/>
            <person name="Houck J."/>
            <person name="Hostin D."/>
            <person name="Houston K.A."/>
            <person name="Howland T.J."/>
            <person name="Wei M.H."/>
            <person name="Ibegwam C."/>
            <person name="Jalali M."/>
            <person name="Kalush F."/>
            <person name="Karpen G.H."/>
            <person name="Ke Z."/>
            <person name="Kennison J.A."/>
            <person name="Ketchum K.A."/>
            <person name="Kimmel B.E."/>
            <person name="Kodira C.D."/>
            <person name="Kraft C."/>
            <person name="Kravitz S."/>
            <person name="Kulp D."/>
            <person name="Lai Z."/>
            <person name="Lasko P."/>
            <person name="Lei Y."/>
            <person name="Levitsky A.A."/>
            <person name="Li J."/>
            <person name="Li Z."/>
            <person name="Liang Y."/>
            <person name="Lin X."/>
            <person name="Liu X."/>
            <person name="Mattei B."/>
            <person name="McIntosh T.C."/>
            <person name="McLeod M.P."/>
            <person name="McPherson D."/>
            <person name="Merkulov G."/>
            <person name="Milshina N.V."/>
            <person name="Mobarry C."/>
            <person name="Morris J."/>
            <person name="Moshrefi A."/>
            <person name="Mount S.M."/>
            <person name="Moy M."/>
            <person name="Murphy B."/>
            <person name="Murphy L."/>
            <person name="Muzny D.M."/>
            <person name="Nelson D.L."/>
            <person name="Nelson D.R."/>
            <person name="Nelson K.A."/>
            <person name="Nixon K."/>
            <person name="Nusskern D.R."/>
            <person name="Pacleb J.M."/>
            <person name="Palazzolo M."/>
            <person name="Pittman G.S."/>
            <person name="Pan S."/>
            <person name="Pollard J."/>
            <person name="Puri V."/>
            <person name="Reese M.G."/>
            <person name="Reinert K."/>
            <person name="Remington K."/>
            <person name="Saunders R.D."/>
            <person name="Scheeler F."/>
            <person name="Shen H."/>
            <person name="Shue B.C."/>
            <person name="Siden-Kiamos I."/>
            <person name="Simpson M."/>
            <person name="Skupski M.P."/>
            <person name="Smith T."/>
            <person name="Spier E."/>
            <person name="Spradling A.C."/>
            <person name="Stapleton M."/>
            <person name="Strong R."/>
            <person name="Sun E."/>
            <person name="Svirskas R."/>
            <person name="Tector C."/>
            <person name="Turner R."/>
            <person name="Venter E."/>
            <person name="Wang A.H."/>
            <person name="Wang X."/>
            <person name="Wang Z.Y."/>
            <person name="Wassarman D.A."/>
            <person name="Weinstock G.M."/>
            <person name="Weissenbach J."/>
            <person name="Williams S.M."/>
            <person name="WoodageT"/>
            <person name="Worley K.C."/>
            <person name="Wu D."/>
            <person name="Yang S."/>
            <person name="Yao Q.A."/>
            <person name="Ye J."/>
            <person name="Yeh R.F."/>
            <person name="Zaveri J.S."/>
            <person name="Zhan M."/>
            <person name="Zhang G."/>
            <person name="Zhao Q."/>
            <person name="Zheng L."/>
            <person name="Zheng X.H."/>
            <person name="Zhong F.N."/>
            <person name="Zhong W."/>
            <person name="Zhou X."/>
            <person name="Zhu S."/>
            <person name="Zhu X."/>
            <person name="Smith H.O."/>
            <person name="Gibbs R.A."/>
            <person name="Myers E.W."/>
            <person name="Rubin G.M."/>
            <person name="Venter J.C."/>
        </authorList>
    </citation>
    <scope>NUCLEOTIDE SEQUENCE [LARGE SCALE GENOMIC DNA]</scope>
    <source>
        <strain evidence="7">Berkeley</strain>
    </source>
</reference>
<reference evidence="2" key="16">
    <citation type="submission" date="2024-06" db="EMBL/GenBank/DDBJ databases">
        <title>Drosophila melanogaster release 4 sequence.</title>
        <authorList>
            <consortium name="Berkeley Drosophila Genome Project"/>
            <person name="Celniker S."/>
            <person name="Carlson J."/>
            <person name="Wan K."/>
            <person name="Pfeiffer B."/>
            <person name="Frise E."/>
            <person name="George R."/>
            <person name="Hoskins R."/>
            <person name="Stapleton M."/>
            <person name="Pacleb J."/>
            <person name="Park S."/>
            <person name="Svirskas R."/>
            <person name="Smith E."/>
            <person name="Yu C."/>
            <person name="Rubin G."/>
        </authorList>
    </citation>
    <scope>NUCLEOTIDE SEQUENCE</scope>
</reference>
<name>Q9VYD4_DROME</name>
<dbReference type="Pfam" id="PF00240">
    <property type="entry name" value="ubiquitin"/>
    <property type="match status" value="1"/>
</dbReference>
<dbReference type="CDD" id="cd17039">
    <property type="entry name" value="Ubl_ubiquitin_like"/>
    <property type="match status" value="1"/>
</dbReference>
<reference evidence="2" key="12">
    <citation type="journal article" date="2015" name="G3 (Bethesda)">
        <title>Gene Model Annotations for Drosophila melanogaster: The Rule-Benders.</title>
        <authorList>
            <consortium name="FlyBase Consortium"/>
            <person name="Crosby M.A."/>
            <person name="Gramates L.S."/>
            <person name="Dos Santos G."/>
            <person name="Matthews B.B."/>
            <person name="St Pierre S.E."/>
            <person name="Zhou P."/>
            <person name="Schroeder A.J."/>
            <person name="Falls K."/>
            <person name="Emmert D.B."/>
            <person name="Russo S.M."/>
            <person name="Gelbart W.M."/>
            <person name="null"/>
        </authorList>
    </citation>
    <scope>NUCLEOTIDE SEQUENCE</scope>
</reference>
<sequence>MRKMQVLVQTSDGKKTVYDVDRFGTVANLKARIGRAMSVPMGFSRLSYKGRELSNQSILEDVGHKSILDLTWKPVVLTPKQLREKKIGKFSKFGYGRKNDSGEHMSTLIGGYQQRIDLESDDDELEAQDLTELDLLSLNSDDSLVNNQTELEPIAPLNFSGSD</sequence>
<dbReference type="Bgee" id="FBgn0030483">
    <property type="expression patterns" value="Expressed in adult oenocyte (Drosophila) in dorsal vessel heart and 20 other cell types or tissues"/>
</dbReference>
<evidence type="ECO:0000313" key="6">
    <source>
        <dbReference type="FlyBase" id="FBgn0030483"/>
    </source>
</evidence>
<dbReference type="InterPro" id="IPR000626">
    <property type="entry name" value="Ubiquitin-like_dom"/>
</dbReference>
<dbReference type="VEuPathDB" id="VectorBase:FBgn0030483"/>
<reference evidence="2" key="11">
    <citation type="journal article" date="2015" name="G3 (Bethesda)">
        <title>Gene Model Annotations for Drosophila melanogaster: Impact of High-Throughput Data.</title>
        <authorList>
            <consortium name="FlyBase Consortium"/>
            <person name="Matthews B.B."/>
            <person name="Dos Santos G."/>
            <person name="Crosby M.A."/>
            <person name="Emmert D.B."/>
            <person name="St Pierre S.E."/>
            <person name="Gramates L.S."/>
            <person name="Zhou P."/>
            <person name="Schroeder A.J."/>
            <person name="Falls K."/>
            <person name="Strelets V."/>
            <person name="Russo S.M."/>
            <person name="Gelbart W.M."/>
            <person name="null"/>
        </authorList>
    </citation>
    <scope>NUCLEOTIDE SEQUENCE</scope>
</reference>
<dbReference type="FlyBase" id="FBgn0030483">
    <property type="gene designation" value="CG12725"/>
</dbReference>
<reference evidence="2 7" key="5">
    <citation type="journal article" date="2002" name="Genome Biol.">
        <title>Heterochromatic sequences in a Drosophila whole-genome shotgun assembly.</title>
        <authorList>
            <person name="Hoskins R.A."/>
            <person name="Smith C.D."/>
            <person name="Carlson J.W."/>
            <person name="Carvalho A.B."/>
            <person name="Halpern A."/>
            <person name="Kaminker J.S."/>
            <person name="Kennedy C."/>
            <person name="Mungall C.J."/>
            <person name="Sullivan B.A."/>
            <person name="Sutton G.G."/>
            <person name="Yasuhara J.C."/>
            <person name="Wakimoto B.T."/>
            <person name="Myers E.W."/>
            <person name="Celniker S.E."/>
            <person name="Rubin G.M."/>
            <person name="Karpen G.H."/>
        </authorList>
    </citation>
    <scope>NUCLEOTIDE SEQUENCE [LARGE SCALE GENOMIC DNA]</scope>
    <source>
        <strain evidence="7">Berkeley</strain>
    </source>
</reference>
<accession>Q9VYD4</accession>
<dbReference type="GO" id="GO:0003735">
    <property type="term" value="F:structural constituent of ribosome"/>
    <property type="evidence" value="ECO:0000318"/>
    <property type="project" value="GO_Central"/>
</dbReference>
<reference evidence="2 7" key="10">
    <citation type="journal article" date="2007" name="Science">
        <title>Sequence finishing and mapping of Drosophila melanogaster heterochromatin.</title>
        <authorList>
            <person name="Hoskins R.A."/>
            <person name="Carlson J.W."/>
            <person name="Kennedy C."/>
            <person name="Acevedo D."/>
            <person name="Evans-Holm M."/>
            <person name="Frise E."/>
            <person name="Wan K.H."/>
            <person name="Park S."/>
            <person name="Mendez-Lago M."/>
            <person name="Rossi F."/>
            <person name="Villasante A."/>
            <person name="Dimitri P."/>
            <person name="Karpen G.H."/>
            <person name="Celniker S.E."/>
        </authorList>
    </citation>
    <scope>NUCLEOTIDE SEQUENCE [LARGE SCALE GENOMIC DNA]</scope>
    <source>
        <strain evidence="7">Berkeley</strain>
    </source>
</reference>
<evidence type="ECO:0000313" key="3">
    <source>
        <dbReference type="EMBL" id="AAY55348.1"/>
    </source>
</evidence>
<dbReference type="GO" id="GO:0031386">
    <property type="term" value="F:protein tag activity"/>
    <property type="evidence" value="ECO:0000318"/>
    <property type="project" value="GO_Central"/>
</dbReference>
<dbReference type="InterPro" id="IPR029071">
    <property type="entry name" value="Ubiquitin-like_domsf"/>
</dbReference>
<dbReference type="GO" id="GO:0019941">
    <property type="term" value="P:modification-dependent protein catabolic process"/>
    <property type="evidence" value="ECO:0000318"/>
    <property type="project" value="GO_Central"/>
</dbReference>
<evidence type="ECO:0000313" key="4">
    <source>
        <dbReference type="EMBL" id="AAY55456.1"/>
    </source>
</evidence>
<dbReference type="BioGRID-ORCS" id="32298">
    <property type="hits" value="0 hits in 1 CRISPR screen"/>
</dbReference>
<dbReference type="RefSeq" id="NP_572885.1">
    <property type="nucleotide sequence ID" value="NM_132657.2"/>
</dbReference>
<reference evidence="5" key="14">
    <citation type="submission" date="2016-07" db="EMBL/GenBank/DDBJ databases">
        <authorList>
            <person name="Wan K."/>
            <person name="Booth B."/>
            <person name="Spirohn K."/>
            <person name="Hao T."/>
            <person name="Hu Y."/>
            <person name="Calderwood M."/>
            <person name="Hill D."/>
            <person name="Mohr S."/>
            <person name="Vidal M."/>
            <person name="Celniker S."/>
            <person name="Perrimon N."/>
        </authorList>
    </citation>
    <scope>NUCLEOTIDE SEQUENCE</scope>
</reference>
<reference evidence="7" key="3">
    <citation type="journal article" date="2002" name="Genome Biol.">
        <title>Annotation of the Drosophila melanogaster euchromatic genome: a systematic review.</title>
        <authorList>
            <person name="Misra S."/>
            <person name="Crosby M.A."/>
            <person name="Mungall C.J."/>
            <person name="Matthews B.B."/>
            <person name="Campbell K.S."/>
            <person name="Hradecky P."/>
            <person name="Huang Y."/>
            <person name="Kaminker J.S."/>
            <person name="Millburn G.H."/>
            <person name="Prochnik S.E."/>
            <person name="Smith C.D."/>
            <person name="Tupy J.L."/>
            <person name="Whitfied E.J."/>
            <person name="Bayraktaroglu L."/>
            <person name="Berman B.P."/>
            <person name="Bettencourt B.R."/>
            <person name="Celniker S.E."/>
            <person name="de Grey A.D."/>
            <person name="Drysdale R.A."/>
            <person name="Harris N.L."/>
            <person name="Richter J."/>
            <person name="Russo S."/>
            <person name="Schroeder A.J."/>
            <person name="Shu S.Q."/>
            <person name="Stapleton M."/>
            <person name="Yamada C."/>
            <person name="Ashburner M."/>
            <person name="Gelbart W.M."/>
            <person name="Rubin G.M."/>
            <person name="Lewis S.E."/>
        </authorList>
    </citation>
    <scope>GENOME REANNOTATION</scope>
    <source>
        <strain evidence="7">Berkeley</strain>
    </source>
</reference>
<dbReference type="HOGENOM" id="CLU_124079_0_0_1"/>
<gene>
    <name evidence="2" type="primary">Dmel\CG12725</name>
    <name evidence="2 6" type="ORF">CG12725</name>
    <name evidence="2" type="ORF">Dmel_CG12725</name>
</gene>
<dbReference type="OMA" id="NDSGEHM"/>